<feature type="domain" description="Succinylglutamate desuccinylase/Aspartoacylase catalytic" evidence="5">
    <location>
        <begin position="46"/>
        <end position="210"/>
    </location>
</feature>
<dbReference type="KEGG" id="nur:ATY38_12875"/>
<evidence type="ECO:0000313" key="9">
    <source>
        <dbReference type="Proteomes" id="UP000219335"/>
    </source>
</evidence>
<comment type="cofactor">
    <cofactor evidence="1">
        <name>Zn(2+)</name>
        <dbReference type="ChEBI" id="CHEBI:29105"/>
    </cofactor>
</comment>
<reference evidence="8" key="2">
    <citation type="submission" date="2016-10" db="EMBL/GenBank/DDBJ databases">
        <authorList>
            <person name="Varghese N."/>
            <person name="Submissions S."/>
        </authorList>
    </citation>
    <scope>NUCLEOTIDE SEQUENCE [LARGE SCALE GENOMIC DNA]</scope>
    <source>
        <strain evidence="8">Nm10</strain>
    </source>
</reference>
<keyword evidence="4" id="KW-0862">Zinc</keyword>
<dbReference type="GO" id="GO:0016788">
    <property type="term" value="F:hydrolase activity, acting on ester bonds"/>
    <property type="evidence" value="ECO:0007669"/>
    <property type="project" value="InterPro"/>
</dbReference>
<dbReference type="CDD" id="cd06256">
    <property type="entry name" value="M14_ASTE_ASPA-like"/>
    <property type="match status" value="1"/>
</dbReference>
<dbReference type="GO" id="GO:0046872">
    <property type="term" value="F:metal ion binding"/>
    <property type="evidence" value="ECO:0007669"/>
    <property type="project" value="UniProtKB-KW"/>
</dbReference>
<evidence type="ECO:0000256" key="4">
    <source>
        <dbReference type="ARBA" id="ARBA00022833"/>
    </source>
</evidence>
<evidence type="ECO:0000259" key="5">
    <source>
        <dbReference type="Pfam" id="PF24827"/>
    </source>
</evidence>
<evidence type="ECO:0000313" key="7">
    <source>
        <dbReference type="EMBL" id="SOD19494.1"/>
    </source>
</evidence>
<protein>
    <submittedName>
        <fullName evidence="6">Succinylglutamate desuccinylase</fullName>
    </submittedName>
</protein>
<evidence type="ECO:0000256" key="3">
    <source>
        <dbReference type="ARBA" id="ARBA00022801"/>
    </source>
</evidence>
<evidence type="ECO:0000256" key="1">
    <source>
        <dbReference type="ARBA" id="ARBA00001947"/>
    </source>
</evidence>
<keyword evidence="3" id="KW-0378">Hydrolase</keyword>
<dbReference type="Pfam" id="PF24827">
    <property type="entry name" value="AstE_AspA_cat"/>
    <property type="match status" value="1"/>
</dbReference>
<name>A0A0S3ALF6_9PROT</name>
<keyword evidence="2" id="KW-0479">Metal-binding</keyword>
<dbReference type="EMBL" id="FNLN01000010">
    <property type="protein sequence ID" value="SDT91311.1"/>
    <property type="molecule type" value="Genomic_DNA"/>
</dbReference>
<evidence type="ECO:0000313" key="6">
    <source>
        <dbReference type="EMBL" id="SDT91311.1"/>
    </source>
</evidence>
<gene>
    <name evidence="6" type="ORF">SAMN05216406_11025</name>
    <name evidence="7" type="ORF">SAMN06297164_2493</name>
</gene>
<dbReference type="Proteomes" id="UP000182882">
    <property type="component" value="Unassembled WGS sequence"/>
</dbReference>
<dbReference type="AlphaFoldDB" id="A0A0S3ALF6"/>
<dbReference type="InterPro" id="IPR055438">
    <property type="entry name" value="AstE_AspA_cat"/>
</dbReference>
<dbReference type="EMBL" id="OCMU01000001">
    <property type="protein sequence ID" value="SOD19494.1"/>
    <property type="molecule type" value="Genomic_DNA"/>
</dbReference>
<proteinExistence type="predicted"/>
<dbReference type="SUPFAM" id="SSF53187">
    <property type="entry name" value="Zn-dependent exopeptidases"/>
    <property type="match status" value="1"/>
</dbReference>
<evidence type="ECO:0000313" key="8">
    <source>
        <dbReference type="Proteomes" id="UP000182882"/>
    </source>
</evidence>
<sequence length="339" mass="37657">MLTELENLPEGLLQIEAKELHTVLTGPTLIHLPGRRDAPLFVSVLLHGNEDTGLKAVQEVLKKYQNAALPRALSLFVGNVDAARQGVRRLERQLDYNRIWSAGNNDTAPEHHMTRKVTEIMTQRGVFASIDIHNNSGLNPHYACINRLDNAFLHLATMFSRIVVYFTSPKGVQSEAFANLCPAVTLECGKPGGRSGVDHAAVFVEGALHLSSFPTHPVAQHDLDLFRSVAVVTVPETVSLSIGAGSSDLCLEECIDQYNFRELKTGTRLGRVADESLIPLCTRNAIDHDISDYYFEIKAGELITRRPVMPAMLTRDTRIIRQDCLCYLMERLETLSTEI</sequence>
<dbReference type="Gene3D" id="3.40.630.10">
    <property type="entry name" value="Zn peptidases"/>
    <property type="match status" value="1"/>
</dbReference>
<accession>A0A0S3ALF6</accession>
<organism evidence="6 8">
    <name type="scientific">Nitrosomonas ureae</name>
    <dbReference type="NCBI Taxonomy" id="44577"/>
    <lineage>
        <taxon>Bacteria</taxon>
        <taxon>Pseudomonadati</taxon>
        <taxon>Pseudomonadota</taxon>
        <taxon>Betaproteobacteria</taxon>
        <taxon>Nitrosomonadales</taxon>
        <taxon>Nitrosomonadaceae</taxon>
        <taxon>Nitrosomonas</taxon>
    </lineage>
</organism>
<reference evidence="6" key="1">
    <citation type="submission" date="2016-10" db="EMBL/GenBank/DDBJ databases">
        <authorList>
            <person name="de Groot N.N."/>
        </authorList>
    </citation>
    <scope>NUCLEOTIDE SEQUENCE [LARGE SCALE GENOMIC DNA]</scope>
    <source>
        <strain evidence="6">Nm10</strain>
    </source>
</reference>
<dbReference type="Proteomes" id="UP000219335">
    <property type="component" value="Unassembled WGS sequence"/>
</dbReference>
<keyword evidence="8" id="KW-1185">Reference proteome</keyword>
<dbReference type="RefSeq" id="WP_062559658.1">
    <property type="nucleotide sequence ID" value="NZ_CP013341.1"/>
</dbReference>
<reference evidence="7 9" key="3">
    <citation type="submission" date="2017-09" db="EMBL/GenBank/DDBJ databases">
        <authorList>
            <person name="Ehlers B."/>
            <person name="Leendertz F.H."/>
        </authorList>
    </citation>
    <scope>NUCLEOTIDE SEQUENCE [LARGE SCALE GENOMIC DNA]</scope>
    <source>
        <strain evidence="7 9">Nm42</strain>
    </source>
</reference>
<evidence type="ECO:0000256" key="2">
    <source>
        <dbReference type="ARBA" id="ARBA00022723"/>
    </source>
</evidence>